<proteinExistence type="predicted"/>
<dbReference type="EMBL" id="BK032511">
    <property type="protein sequence ID" value="DAF44375.1"/>
    <property type="molecule type" value="Genomic_DNA"/>
</dbReference>
<evidence type="ECO:0000313" key="1">
    <source>
        <dbReference type="EMBL" id="DAF44375.1"/>
    </source>
</evidence>
<accession>A0A8S5S0X0</accession>
<organism evidence="1">
    <name type="scientific">Podoviridae sp. ct8Lf7</name>
    <dbReference type="NCBI Taxonomy" id="2827723"/>
    <lineage>
        <taxon>Viruses</taxon>
        <taxon>Duplodnaviria</taxon>
        <taxon>Heunggongvirae</taxon>
        <taxon>Uroviricota</taxon>
        <taxon>Caudoviricetes</taxon>
    </lineage>
</organism>
<name>A0A8S5S0X0_9CAUD</name>
<reference evidence="1" key="1">
    <citation type="journal article" date="2021" name="Proc. Natl. Acad. Sci. U.S.A.">
        <title>A Catalog of Tens of Thousands of Viruses from Human Metagenomes Reveals Hidden Associations with Chronic Diseases.</title>
        <authorList>
            <person name="Tisza M.J."/>
            <person name="Buck C.B."/>
        </authorList>
    </citation>
    <scope>NUCLEOTIDE SEQUENCE</scope>
    <source>
        <strain evidence="1">Ct8Lf7</strain>
    </source>
</reference>
<sequence length="40" mass="4654">MYPCTTAKTTFNSIHSKPNQLRTLVYSSNIFLNLLLNFVY</sequence>
<protein>
    <submittedName>
        <fullName evidence="1">Uncharacterized protein</fullName>
    </submittedName>
</protein>